<organism evidence="4">
    <name type="scientific">Haemonchus placei</name>
    <name type="common">Barber's pole worm</name>
    <dbReference type="NCBI Taxonomy" id="6290"/>
    <lineage>
        <taxon>Eukaryota</taxon>
        <taxon>Metazoa</taxon>
        <taxon>Ecdysozoa</taxon>
        <taxon>Nematoda</taxon>
        <taxon>Chromadorea</taxon>
        <taxon>Rhabditida</taxon>
        <taxon>Rhabditina</taxon>
        <taxon>Rhabditomorpha</taxon>
        <taxon>Strongyloidea</taxon>
        <taxon>Trichostrongylidae</taxon>
        <taxon>Haemonchus</taxon>
    </lineage>
</organism>
<dbReference type="Gene3D" id="2.30.42.10">
    <property type="match status" value="2"/>
</dbReference>
<gene>
    <name evidence="2" type="ORF">HPLM_LOCUS2417</name>
</gene>
<dbReference type="GO" id="GO:0007165">
    <property type="term" value="P:signal transduction"/>
    <property type="evidence" value="ECO:0007669"/>
    <property type="project" value="TreeGrafter"/>
</dbReference>
<dbReference type="InterPro" id="IPR041489">
    <property type="entry name" value="PDZ_6"/>
</dbReference>
<dbReference type="PANTHER" id="PTHR10316">
    <property type="entry name" value="MEMBRANE ASSOCIATED GUANYLATE KINASE-RELATED"/>
    <property type="match status" value="1"/>
</dbReference>
<reference evidence="4" key="1">
    <citation type="submission" date="2017-02" db="UniProtKB">
        <authorList>
            <consortium name="WormBaseParasite"/>
        </authorList>
    </citation>
    <scope>IDENTIFICATION</scope>
</reference>
<dbReference type="SMART" id="SM00228">
    <property type="entry name" value="PDZ"/>
    <property type="match status" value="1"/>
</dbReference>
<evidence type="ECO:0000313" key="3">
    <source>
        <dbReference type="Proteomes" id="UP000268014"/>
    </source>
</evidence>
<proteinExistence type="predicted"/>
<evidence type="ECO:0000313" key="4">
    <source>
        <dbReference type="WBParaSite" id="HPLM_0000242001-mRNA-1"/>
    </source>
</evidence>
<dbReference type="GO" id="GO:0005737">
    <property type="term" value="C:cytoplasm"/>
    <property type="evidence" value="ECO:0007669"/>
    <property type="project" value="TreeGrafter"/>
</dbReference>
<protein>
    <submittedName>
        <fullName evidence="4">PDZ domain-containing protein</fullName>
    </submittedName>
</protein>
<dbReference type="STRING" id="6290.A0A0N4VYP9"/>
<sequence>GQRVKKILYPEQCANLLEGDTIVELDGRNVRAIPHTQLVDMLRECPVKSILPGGLAAEDGVLQPGDVLVRVNGELLLGASQSDACRIFVNIPVGDPVAIQVCRGYPLLLDPSNRVR</sequence>
<name>A0A0N4VYP9_HAEPC</name>
<dbReference type="Pfam" id="PF00595">
    <property type="entry name" value="PDZ"/>
    <property type="match status" value="1"/>
</dbReference>
<dbReference type="Pfam" id="PF17820">
    <property type="entry name" value="PDZ_6"/>
    <property type="match status" value="1"/>
</dbReference>
<dbReference type="EMBL" id="UZAF01004926">
    <property type="protein sequence ID" value="VDO14626.1"/>
    <property type="molecule type" value="Genomic_DNA"/>
</dbReference>
<feature type="domain" description="PDZ" evidence="1">
    <location>
        <begin position="47"/>
        <end position="84"/>
    </location>
</feature>
<accession>A0A0N4VYP9</accession>
<dbReference type="InterPro" id="IPR001478">
    <property type="entry name" value="PDZ"/>
</dbReference>
<dbReference type="AlphaFoldDB" id="A0A0N4VYP9"/>
<dbReference type="InterPro" id="IPR036034">
    <property type="entry name" value="PDZ_sf"/>
</dbReference>
<evidence type="ECO:0000313" key="2">
    <source>
        <dbReference type="EMBL" id="VDO14626.1"/>
    </source>
</evidence>
<dbReference type="WBParaSite" id="HPLM_0000242001-mRNA-1">
    <property type="protein sequence ID" value="HPLM_0000242001-mRNA-1"/>
    <property type="gene ID" value="HPLM_0000242001"/>
</dbReference>
<evidence type="ECO:0000259" key="1">
    <source>
        <dbReference type="PROSITE" id="PS50106"/>
    </source>
</evidence>
<dbReference type="PANTHER" id="PTHR10316:SF40">
    <property type="entry name" value="LD27118P"/>
    <property type="match status" value="1"/>
</dbReference>
<dbReference type="OrthoDB" id="66881at2759"/>
<dbReference type="PROSITE" id="PS50106">
    <property type="entry name" value="PDZ"/>
    <property type="match status" value="1"/>
</dbReference>
<dbReference type="Proteomes" id="UP000268014">
    <property type="component" value="Unassembled WGS sequence"/>
</dbReference>
<reference evidence="2 3" key="2">
    <citation type="submission" date="2018-11" db="EMBL/GenBank/DDBJ databases">
        <authorList>
            <consortium name="Pathogen Informatics"/>
        </authorList>
    </citation>
    <scope>NUCLEOTIDE SEQUENCE [LARGE SCALE GENOMIC DNA]</scope>
    <source>
        <strain evidence="2 3">MHpl1</strain>
    </source>
</reference>
<keyword evidence="3" id="KW-1185">Reference proteome</keyword>
<dbReference type="SUPFAM" id="SSF50156">
    <property type="entry name" value="PDZ domain-like"/>
    <property type="match status" value="2"/>
</dbReference>